<comment type="caution">
    <text evidence="1">The sequence shown here is derived from an EMBL/GenBank/DDBJ whole genome shotgun (WGS) entry which is preliminary data.</text>
</comment>
<dbReference type="EMBL" id="SHKP01000010">
    <property type="protein sequence ID" value="RZT91975.1"/>
    <property type="molecule type" value="Genomic_DNA"/>
</dbReference>
<dbReference type="AlphaFoldDB" id="A0A4Q7V6M1"/>
<evidence type="ECO:0000313" key="2">
    <source>
        <dbReference type="Proteomes" id="UP000293671"/>
    </source>
</evidence>
<gene>
    <name evidence="1" type="ORF">EV670_3652</name>
</gene>
<name>A0A4Q7V6M1_9BURK</name>
<sequence length="108" mass="12086">MAPDTRMKNIQVIDGADNCAYDIFAATDSEFGLIFRAGCDIAFIDEVYAEGNKVLLDAALKNVWTRRVVKAEAMGIHGLLFYELDSKKQYYPTRKDEEACNPNGSSLR</sequence>
<accession>A0A4Q7V6M1</accession>
<proteinExistence type="predicted"/>
<organism evidence="1 2">
    <name type="scientific">Rivibacter subsaxonicus</name>
    <dbReference type="NCBI Taxonomy" id="457575"/>
    <lineage>
        <taxon>Bacteria</taxon>
        <taxon>Pseudomonadati</taxon>
        <taxon>Pseudomonadota</taxon>
        <taxon>Betaproteobacteria</taxon>
        <taxon>Burkholderiales</taxon>
        <taxon>Rivibacter</taxon>
    </lineage>
</organism>
<dbReference type="Proteomes" id="UP000293671">
    <property type="component" value="Unassembled WGS sequence"/>
</dbReference>
<evidence type="ECO:0000313" key="1">
    <source>
        <dbReference type="EMBL" id="RZT91975.1"/>
    </source>
</evidence>
<keyword evidence="2" id="KW-1185">Reference proteome</keyword>
<reference evidence="1 2" key="1">
    <citation type="submission" date="2019-02" db="EMBL/GenBank/DDBJ databases">
        <title>Genomic Encyclopedia of Type Strains, Phase IV (KMG-IV): sequencing the most valuable type-strain genomes for metagenomic binning, comparative biology and taxonomic classification.</title>
        <authorList>
            <person name="Goeker M."/>
        </authorList>
    </citation>
    <scope>NUCLEOTIDE SEQUENCE [LARGE SCALE GENOMIC DNA]</scope>
    <source>
        <strain evidence="1 2">DSM 19570</strain>
    </source>
</reference>
<protein>
    <submittedName>
        <fullName evidence="1">Uncharacterized protein</fullName>
    </submittedName>
</protein>